<reference evidence="2" key="2">
    <citation type="submission" date="2025-08" db="UniProtKB">
        <authorList>
            <consortium name="Ensembl"/>
        </authorList>
    </citation>
    <scope>IDENTIFICATION</scope>
</reference>
<reference evidence="2" key="3">
    <citation type="submission" date="2025-09" db="UniProtKB">
        <authorList>
            <consortium name="Ensembl"/>
        </authorList>
    </citation>
    <scope>IDENTIFICATION</scope>
</reference>
<keyword evidence="3" id="KW-1185">Reference proteome</keyword>
<name>A0A8C5Y138_MICMU</name>
<feature type="region of interest" description="Disordered" evidence="1">
    <location>
        <begin position="97"/>
        <end position="125"/>
    </location>
</feature>
<dbReference type="Ensembl" id="ENSMICT00000064583.1">
    <property type="protein sequence ID" value="ENSMICP00000044013.1"/>
    <property type="gene ID" value="ENSMICG00000045087.1"/>
</dbReference>
<feature type="region of interest" description="Disordered" evidence="1">
    <location>
        <begin position="1"/>
        <end position="31"/>
    </location>
</feature>
<feature type="compositionally biased region" description="Basic and acidic residues" evidence="1">
    <location>
        <begin position="98"/>
        <end position="125"/>
    </location>
</feature>
<dbReference type="InterPro" id="IPR038891">
    <property type="entry name" value="FSIP2"/>
</dbReference>
<dbReference type="GeneTree" id="ENSGT00680000100018"/>
<evidence type="ECO:0000313" key="2">
    <source>
        <dbReference type="Ensembl" id="ENSMICP00000044013.1"/>
    </source>
</evidence>
<protein>
    <submittedName>
        <fullName evidence="2">Uncharacterized protein</fullName>
    </submittedName>
</protein>
<dbReference type="PANTHER" id="PTHR21856">
    <property type="entry name" value="FIBROUS SHEATH-INTERACTING PROTEIN 2"/>
    <property type="match status" value="1"/>
</dbReference>
<dbReference type="AlphaFoldDB" id="A0A8C5Y138"/>
<evidence type="ECO:0000256" key="1">
    <source>
        <dbReference type="SAM" id="MobiDB-lite"/>
    </source>
</evidence>
<evidence type="ECO:0000313" key="3">
    <source>
        <dbReference type="Proteomes" id="UP000694394"/>
    </source>
</evidence>
<feature type="compositionally biased region" description="Basic and acidic residues" evidence="1">
    <location>
        <begin position="1"/>
        <end position="28"/>
    </location>
</feature>
<dbReference type="Proteomes" id="UP000694394">
    <property type="component" value="Chromosome X"/>
</dbReference>
<dbReference type="EMBL" id="ABDC03034809">
    <property type="status" value="NOT_ANNOTATED_CDS"/>
    <property type="molecule type" value="Genomic_DNA"/>
</dbReference>
<dbReference type="PANTHER" id="PTHR21856:SF7">
    <property type="entry name" value="FIBROUS SHEATH-INTERACTING PROTEIN 2"/>
    <property type="match status" value="1"/>
</dbReference>
<proteinExistence type="predicted"/>
<reference evidence="2" key="1">
    <citation type="submission" date="2016-12" db="EMBL/GenBank/DDBJ databases">
        <title>Mouse lemur reference genome and diversity panel.</title>
        <authorList>
            <person name="Harris R."/>
            <person name="Larsen P."/>
            <person name="Liu Y."/>
            <person name="Hughes D.S."/>
            <person name="Murali S."/>
            <person name="Raveendran M."/>
            <person name="Korchina V."/>
            <person name="Wang M."/>
            <person name="Jhangiani S."/>
            <person name="Bandaranaike D."/>
            <person name="Bellair M."/>
            <person name="Blankenburg K."/>
            <person name="Chao H."/>
            <person name="Dahdouli M."/>
            <person name="Dinh H."/>
            <person name="Doddapaneni H."/>
            <person name="English A."/>
            <person name="Firestine M."/>
            <person name="Gnanaolivu R."/>
            <person name="Gross S."/>
            <person name="Hernandez B."/>
            <person name="Javaid M."/>
            <person name="Jayaseelan J."/>
            <person name="Jones J."/>
            <person name="Khan Z."/>
            <person name="Kovar C."/>
            <person name="Kurapati P."/>
            <person name="Le B."/>
            <person name="Lee S."/>
            <person name="Li M."/>
            <person name="Mathew T."/>
            <person name="Narasimhan A."/>
            <person name="Ngo D."/>
            <person name="Nguyen L."/>
            <person name="Okwuonu G."/>
            <person name="Ongeri F."/>
            <person name="Osuji N."/>
            <person name="Pu L.-L."/>
            <person name="Puazo M."/>
            <person name="Quiroz J."/>
            <person name="Raj R."/>
            <person name="Rajbhandari K."/>
            <person name="Reid J.G."/>
            <person name="Santibanez J."/>
            <person name="Sexton D."/>
            <person name="Skinner E."/>
            <person name="Vee V."/>
            <person name="Weissenberger G."/>
            <person name="Wu Y."/>
            <person name="Xin Y."/>
            <person name="Han Y."/>
            <person name="Campbell C."/>
            <person name="Brown A."/>
            <person name="Sullivan B."/>
            <person name="Shelton J."/>
            <person name="Brown S."/>
            <person name="Dudchenko O."/>
            <person name="Machol I."/>
            <person name="Durand N."/>
            <person name="Shamim M."/>
            <person name="Lieberman A."/>
            <person name="Muzny D.M."/>
            <person name="Richards S."/>
            <person name="Yoder A."/>
            <person name="Worley K.C."/>
            <person name="Rogers J."/>
            <person name="Gibbs R.A."/>
        </authorList>
    </citation>
    <scope>NUCLEOTIDE SEQUENCE [LARGE SCALE GENOMIC DNA]</scope>
</reference>
<accession>A0A8C5Y138</accession>
<dbReference type="GO" id="GO:0005739">
    <property type="term" value="C:mitochondrion"/>
    <property type="evidence" value="ECO:0007669"/>
    <property type="project" value="TreeGrafter"/>
</dbReference>
<organism evidence="2 3">
    <name type="scientific">Microcebus murinus</name>
    <name type="common">Gray mouse lemur</name>
    <name type="synonym">Lemur murinus</name>
    <dbReference type="NCBI Taxonomy" id="30608"/>
    <lineage>
        <taxon>Eukaryota</taxon>
        <taxon>Metazoa</taxon>
        <taxon>Chordata</taxon>
        <taxon>Craniata</taxon>
        <taxon>Vertebrata</taxon>
        <taxon>Euteleostomi</taxon>
        <taxon>Mammalia</taxon>
        <taxon>Eutheria</taxon>
        <taxon>Euarchontoglires</taxon>
        <taxon>Primates</taxon>
        <taxon>Strepsirrhini</taxon>
        <taxon>Lemuriformes</taxon>
        <taxon>Cheirogaleidae</taxon>
        <taxon>Microcebus</taxon>
    </lineage>
</organism>
<sequence length="125" mass="15303">MVGKEMDKIEHTAEKRSALRMKEEESRHRDHIRRKLHLRRQIEEEWKAKELSLLTKIGEEVKREARIEERRQKFREETNRKKQVLLEKKIAYHLQKMQKNDLKTEEPEKNIYKNKGPDETQGKIM</sequence>